<keyword evidence="2" id="KW-0539">Nucleus</keyword>
<protein>
    <recommendedName>
        <fullName evidence="2">Cohesin subunit SA</fullName>
    </recommendedName>
    <alternativeName>
        <fullName evidence="2">SCC3 homolog</fullName>
    </alternativeName>
    <alternativeName>
        <fullName evidence="2">Stromal antigen</fullName>
    </alternativeName>
</protein>
<evidence type="ECO:0000256" key="1">
    <source>
        <dbReference type="ARBA" id="ARBA00005486"/>
    </source>
</evidence>
<dbReference type="Pfam" id="PF08514">
    <property type="entry name" value="STAG"/>
    <property type="match status" value="1"/>
</dbReference>
<dbReference type="GO" id="GO:0007062">
    <property type="term" value="P:sister chromatid cohesion"/>
    <property type="evidence" value="ECO:0007669"/>
    <property type="project" value="UniProtKB-UniRule"/>
</dbReference>
<dbReference type="PANTHER" id="PTHR11199">
    <property type="entry name" value="STROMAL ANTIGEN"/>
    <property type="match status" value="1"/>
</dbReference>
<evidence type="ECO:0000259" key="3">
    <source>
        <dbReference type="PROSITE" id="PS51425"/>
    </source>
</evidence>
<comment type="function">
    <text evidence="2">Component of cohesin complex, a complex required for the cohesion of sister chromatids after DNA replication. The cohesin complex apparently forms a large proteinaceous ring within which sister chromatids can be trapped. At anaphase, the complex is cleaved and dissociates from chromatin, allowing sister chromatids to segregate.</text>
</comment>
<reference evidence="4" key="2">
    <citation type="submission" date="2025-08" db="UniProtKB">
        <authorList>
            <consortium name="Ensembl"/>
        </authorList>
    </citation>
    <scope>IDENTIFICATION</scope>
</reference>
<proteinExistence type="inferred from homology"/>
<evidence type="ECO:0000313" key="5">
    <source>
        <dbReference type="Proteomes" id="UP000694580"/>
    </source>
</evidence>
<organism evidence="4 5">
    <name type="scientific">Denticeps clupeoides</name>
    <name type="common">denticle herring</name>
    <dbReference type="NCBI Taxonomy" id="299321"/>
    <lineage>
        <taxon>Eukaryota</taxon>
        <taxon>Metazoa</taxon>
        <taxon>Chordata</taxon>
        <taxon>Craniata</taxon>
        <taxon>Vertebrata</taxon>
        <taxon>Euteleostomi</taxon>
        <taxon>Actinopterygii</taxon>
        <taxon>Neopterygii</taxon>
        <taxon>Teleostei</taxon>
        <taxon>Clupei</taxon>
        <taxon>Clupeiformes</taxon>
        <taxon>Denticipitoidei</taxon>
        <taxon>Denticipitidae</taxon>
        <taxon>Denticeps</taxon>
    </lineage>
</organism>
<dbReference type="AlphaFoldDB" id="A0AAY4E9A1"/>
<dbReference type="InterPro" id="IPR039662">
    <property type="entry name" value="Cohesin_Scc3/SA"/>
</dbReference>
<dbReference type="Ensembl" id="ENSDCDT00010064041.1">
    <property type="protein sequence ID" value="ENSDCDP00010053536.1"/>
    <property type="gene ID" value="ENSDCDG00010031068.1"/>
</dbReference>
<accession>A0AAY4E9A1</accession>
<dbReference type="GeneTree" id="ENSGT00950000182972"/>
<reference evidence="4 5" key="1">
    <citation type="submission" date="2020-06" db="EMBL/GenBank/DDBJ databases">
        <authorList>
            <consortium name="Wellcome Sanger Institute Data Sharing"/>
        </authorList>
    </citation>
    <scope>NUCLEOTIDE SEQUENCE [LARGE SCALE GENOMIC DNA]</scope>
</reference>
<dbReference type="GO" id="GO:0007059">
    <property type="term" value="P:chromosome segregation"/>
    <property type="evidence" value="ECO:0007669"/>
    <property type="project" value="UniProtKB-KW"/>
</dbReference>
<dbReference type="GO" id="GO:0005634">
    <property type="term" value="C:nucleus"/>
    <property type="evidence" value="ECO:0007669"/>
    <property type="project" value="UniProtKB-SubCell"/>
</dbReference>
<keyword evidence="2" id="KW-0132">Cell division</keyword>
<comment type="similarity">
    <text evidence="1 2">Belongs to the SCC3 family.</text>
</comment>
<dbReference type="InterPro" id="IPR013721">
    <property type="entry name" value="STAG"/>
</dbReference>
<dbReference type="PROSITE" id="PS51425">
    <property type="entry name" value="SCD"/>
    <property type="match status" value="1"/>
</dbReference>
<evidence type="ECO:0000313" key="4">
    <source>
        <dbReference type="Ensembl" id="ENSDCDP00010053536.1"/>
    </source>
</evidence>
<dbReference type="Proteomes" id="UP000694580">
    <property type="component" value="Chromosome 18"/>
</dbReference>
<keyword evidence="2" id="KW-0158">Chromosome</keyword>
<dbReference type="Pfam" id="PF21581">
    <property type="entry name" value="SCD"/>
    <property type="match status" value="1"/>
</dbReference>
<dbReference type="GO" id="GO:0000775">
    <property type="term" value="C:chromosome, centromeric region"/>
    <property type="evidence" value="ECO:0007669"/>
    <property type="project" value="UniProtKB-SubCell"/>
</dbReference>
<sequence>CLLYSWLESDGISDSGSDFELELKTTKRKRLAKRSPVWKHAHALCATPDFALRCNPLSLFLHTSRHPRGSDAKHHRPVRERREGGTVVDELLDCYKEDQQAGLLELINFVVLTCSCKGMVTKEMFESMENAYIICQLTKEFNEDSPSYPLSLVGVRGRRFREGLTEFVSQLVLRSQNSLLFDGYLFPSLVSFLTGLSDSQVRSFRHTSTFTVMKLMSALMGVAVSVATQLDVNRRQWDLERSKTVESRAVDRLEELQTLHNELLEGQTELNLLVNSIIKGVFVHRYRDIVPEVRVVCMEELGVWIFRNPATFLNDAHLKYLGWMLHDKVGGRSG</sequence>
<keyword evidence="2" id="KW-0159">Chromosome partition</keyword>
<dbReference type="InterPro" id="IPR020839">
    <property type="entry name" value="SCD"/>
</dbReference>
<evidence type="ECO:0000256" key="2">
    <source>
        <dbReference type="RuleBase" id="RU369063"/>
    </source>
</evidence>
<dbReference type="GO" id="GO:0008278">
    <property type="term" value="C:cohesin complex"/>
    <property type="evidence" value="ECO:0007669"/>
    <property type="project" value="UniProtKB-UniRule"/>
</dbReference>
<name>A0AAY4E9A1_9TELE</name>
<dbReference type="GO" id="GO:0003682">
    <property type="term" value="F:chromatin binding"/>
    <property type="evidence" value="ECO:0007669"/>
    <property type="project" value="TreeGrafter"/>
</dbReference>
<feature type="domain" description="SCD" evidence="3">
    <location>
        <begin position="282"/>
        <end position="334"/>
    </location>
</feature>
<keyword evidence="2" id="KW-0131">Cell cycle</keyword>
<dbReference type="PANTHER" id="PTHR11199:SF10">
    <property type="entry name" value="COHESIN SUBUNIT SA"/>
    <property type="match status" value="1"/>
</dbReference>
<gene>
    <name evidence="4" type="primary">STAG3</name>
</gene>
<reference evidence="4" key="3">
    <citation type="submission" date="2025-09" db="UniProtKB">
        <authorList>
            <consortium name="Ensembl"/>
        </authorList>
    </citation>
    <scope>IDENTIFICATION</scope>
</reference>
<comment type="subcellular location">
    <subcellularLocation>
        <location evidence="2">Nucleus</location>
    </subcellularLocation>
    <subcellularLocation>
        <location evidence="2">Chromosome</location>
    </subcellularLocation>
    <subcellularLocation>
        <location evidence="2">Chromosome</location>
        <location evidence="2">Centromere</location>
    </subcellularLocation>
</comment>
<dbReference type="GO" id="GO:0051301">
    <property type="term" value="P:cell division"/>
    <property type="evidence" value="ECO:0007669"/>
    <property type="project" value="UniProtKB-UniRule"/>
</dbReference>
<comment type="subunit">
    <text evidence="2">Part of the cohesin complex which is composed of a heterodimer between a SMC1 protein (SMC1A or SMC1B) and SMC3, which are attached via their hinge domain, and RAD21 which link them at their heads, and one STAG protein.</text>
</comment>
<dbReference type="GO" id="GO:0000785">
    <property type="term" value="C:chromatin"/>
    <property type="evidence" value="ECO:0007669"/>
    <property type="project" value="UniProtKB-UniRule"/>
</dbReference>
<keyword evidence="5" id="KW-1185">Reference proteome</keyword>